<dbReference type="CDD" id="cd04059">
    <property type="entry name" value="Peptidases_S8_Protein_convertases_Kexins_Furin-like"/>
    <property type="match status" value="1"/>
</dbReference>
<dbReference type="InterPro" id="IPR002884">
    <property type="entry name" value="P_dom"/>
</dbReference>
<proteinExistence type="inferred from homology"/>
<organism evidence="11 12">
    <name type="scientific">Thiohalospira halophila DSM 15071</name>
    <dbReference type="NCBI Taxonomy" id="1123397"/>
    <lineage>
        <taxon>Bacteria</taxon>
        <taxon>Pseudomonadati</taxon>
        <taxon>Pseudomonadota</taxon>
        <taxon>Gammaproteobacteria</taxon>
        <taxon>Thiohalospirales</taxon>
        <taxon>Thiohalospiraceae</taxon>
        <taxon>Thiohalospira</taxon>
    </lineage>
</organism>
<evidence type="ECO:0000256" key="2">
    <source>
        <dbReference type="ARBA" id="ARBA00022670"/>
    </source>
</evidence>
<dbReference type="STRING" id="1123397.SAMN05660831_02347"/>
<dbReference type="GO" id="GO:0012505">
    <property type="term" value="C:endomembrane system"/>
    <property type="evidence" value="ECO:0007669"/>
    <property type="project" value="UniProtKB-ARBA"/>
</dbReference>
<dbReference type="PROSITE" id="PS51892">
    <property type="entry name" value="SUBTILASE"/>
    <property type="match status" value="1"/>
</dbReference>
<evidence type="ECO:0000256" key="1">
    <source>
        <dbReference type="ARBA" id="ARBA00005325"/>
    </source>
</evidence>
<protein>
    <submittedName>
        <fullName evidence="11">Kexin</fullName>
    </submittedName>
</protein>
<evidence type="ECO:0000313" key="11">
    <source>
        <dbReference type="EMBL" id="SFD80945.1"/>
    </source>
</evidence>
<dbReference type="Gene3D" id="2.60.120.260">
    <property type="entry name" value="Galactose-binding domain-like"/>
    <property type="match status" value="1"/>
</dbReference>
<evidence type="ECO:0000313" key="12">
    <source>
        <dbReference type="Proteomes" id="UP000198611"/>
    </source>
</evidence>
<dbReference type="GO" id="GO:0016485">
    <property type="term" value="P:protein processing"/>
    <property type="evidence" value="ECO:0007669"/>
    <property type="project" value="TreeGrafter"/>
</dbReference>
<accession>A0A1I1VDU5</accession>
<keyword evidence="3" id="KW-0732">Signal</keyword>
<keyword evidence="5 8" id="KW-0720">Serine protease</keyword>
<evidence type="ECO:0000256" key="3">
    <source>
        <dbReference type="ARBA" id="ARBA00022729"/>
    </source>
</evidence>
<feature type="domain" description="P/Homo B" evidence="10">
    <location>
        <begin position="453"/>
        <end position="607"/>
    </location>
</feature>
<dbReference type="Proteomes" id="UP000198611">
    <property type="component" value="Unassembled WGS sequence"/>
</dbReference>
<feature type="active site" description="Charge relay system" evidence="7 8">
    <location>
        <position position="175"/>
    </location>
</feature>
<dbReference type="InterPro" id="IPR008979">
    <property type="entry name" value="Galactose-bd-like_sf"/>
</dbReference>
<keyword evidence="12" id="KW-1185">Reference proteome</keyword>
<evidence type="ECO:0000259" key="10">
    <source>
        <dbReference type="PROSITE" id="PS51829"/>
    </source>
</evidence>
<dbReference type="PROSITE" id="PS51829">
    <property type="entry name" value="P_HOMO_B"/>
    <property type="match status" value="1"/>
</dbReference>
<evidence type="ECO:0000256" key="8">
    <source>
        <dbReference type="PROSITE-ProRule" id="PRU01240"/>
    </source>
</evidence>
<dbReference type="AlphaFoldDB" id="A0A1I1VDU5"/>
<dbReference type="GO" id="GO:0005737">
    <property type="term" value="C:cytoplasm"/>
    <property type="evidence" value="ECO:0007669"/>
    <property type="project" value="UniProtKB-ARBA"/>
</dbReference>
<dbReference type="InterPro" id="IPR000209">
    <property type="entry name" value="Peptidase_S8/S53_dom"/>
</dbReference>
<evidence type="ECO:0000256" key="4">
    <source>
        <dbReference type="ARBA" id="ARBA00022801"/>
    </source>
</evidence>
<dbReference type="Pfam" id="PF00082">
    <property type="entry name" value="Peptidase_S8"/>
    <property type="match status" value="1"/>
</dbReference>
<dbReference type="PROSITE" id="PS00138">
    <property type="entry name" value="SUBTILASE_SER"/>
    <property type="match status" value="1"/>
</dbReference>
<dbReference type="InterPro" id="IPR034182">
    <property type="entry name" value="Kexin/furin"/>
</dbReference>
<evidence type="ECO:0000256" key="9">
    <source>
        <dbReference type="SAM" id="MobiDB-lite"/>
    </source>
</evidence>
<dbReference type="SUPFAM" id="SSF52743">
    <property type="entry name" value="Subtilisin-like"/>
    <property type="match status" value="1"/>
</dbReference>
<keyword evidence="6" id="KW-0106">Calcium</keyword>
<keyword evidence="4 8" id="KW-0378">Hydrolase</keyword>
<feature type="active site" description="Charge relay system" evidence="7 8">
    <location>
        <position position="136"/>
    </location>
</feature>
<dbReference type="Pfam" id="PF01483">
    <property type="entry name" value="P_proprotein"/>
    <property type="match status" value="1"/>
</dbReference>
<reference evidence="11 12" key="1">
    <citation type="submission" date="2016-10" db="EMBL/GenBank/DDBJ databases">
        <authorList>
            <person name="de Groot N.N."/>
        </authorList>
    </citation>
    <scope>NUCLEOTIDE SEQUENCE [LARGE SCALE GENOMIC DNA]</scope>
    <source>
        <strain evidence="11 12">HL3</strain>
    </source>
</reference>
<dbReference type="SUPFAM" id="SSF49785">
    <property type="entry name" value="Galactose-binding domain-like"/>
    <property type="match status" value="1"/>
</dbReference>
<dbReference type="InterPro" id="IPR015500">
    <property type="entry name" value="Peptidase_S8_subtilisin-rel"/>
</dbReference>
<dbReference type="InterPro" id="IPR023828">
    <property type="entry name" value="Peptidase_S8_Ser-AS"/>
</dbReference>
<name>A0A1I1VDU5_9GAMM</name>
<dbReference type="PANTHER" id="PTHR42884:SF14">
    <property type="entry name" value="NEUROENDOCRINE CONVERTASE 1"/>
    <property type="match status" value="1"/>
</dbReference>
<dbReference type="Gene3D" id="3.40.50.200">
    <property type="entry name" value="Peptidase S8/S53 domain"/>
    <property type="match status" value="1"/>
</dbReference>
<dbReference type="EMBL" id="FOMJ01000009">
    <property type="protein sequence ID" value="SFD80945.1"/>
    <property type="molecule type" value="Genomic_DNA"/>
</dbReference>
<dbReference type="GO" id="GO:0004252">
    <property type="term" value="F:serine-type endopeptidase activity"/>
    <property type="evidence" value="ECO:0007669"/>
    <property type="project" value="UniProtKB-UniRule"/>
</dbReference>
<dbReference type="PANTHER" id="PTHR42884">
    <property type="entry name" value="PROPROTEIN CONVERTASE SUBTILISIN/KEXIN-RELATED"/>
    <property type="match status" value="1"/>
</dbReference>
<evidence type="ECO:0000256" key="7">
    <source>
        <dbReference type="PIRSR" id="PIRSR615500-1"/>
    </source>
</evidence>
<dbReference type="PRINTS" id="PR00723">
    <property type="entry name" value="SUBTILISIN"/>
</dbReference>
<feature type="compositionally biased region" description="Low complexity" evidence="9">
    <location>
        <begin position="470"/>
        <end position="482"/>
    </location>
</feature>
<keyword evidence="2 8" id="KW-0645">Protease</keyword>
<evidence type="ECO:0000256" key="6">
    <source>
        <dbReference type="ARBA" id="ARBA00022837"/>
    </source>
</evidence>
<comment type="similarity">
    <text evidence="1">Belongs to the peptidase S8 family. Furin subfamily.</text>
</comment>
<gene>
    <name evidence="11" type="ORF">SAMN05660831_02347</name>
</gene>
<sequence length="607" mass="62579">MAESVRTHSRAGVVPASSGPLCGAGGDVMGVAVHRVCATTARYALTWCVRARRLALPGAALLLAGCDPLVGGDGGGGSVACPGGPDPLFVDQWHLDNTGQTALDGSVAATPGVDLGVDGAWSAGYRGSGVGIAVLDDAVDIGHEDLRANVLDGRSVDYTDGGDDPSPEDGSGLFHGTAVAGISAARDDNGCGGRGVAPRAGVAGFNILATEEVIDIKDALEQDVAVTNNSWGPEDLTGELRGGGWQDSVLGGTEVNRDGRGTVYLWAAGNGYGCVNVQGDDTKNCEPVDDSNYDGAANYWRVLAVSAVNARGRPAVYSERGANVLVAGPGGRFCTDGELAVTTTFPDGFDRPDNWTRDYTDRPAYTRCFNGTSAAAPGVAGVAALVLEANPDLSWREVRWILATTARDDFQAADADPLAPADDWATNGAGETVSHAFGHGLVDAGAAVAEAESWAQQARSLGALQEESETGAGISSISAGSSDAPAEHSETVSIAGSGIDTLEAVEVTLDGWSHDDWNRLDIELVHEDGSGNEFSRSLLAEEHFCEVSAGSYSLTGCAALNSQSWTFSTTHHLGEAADGTWRLEITDNRSSGEDGSLGSWTLTFHGH</sequence>
<dbReference type="InterPro" id="IPR036852">
    <property type="entry name" value="Peptidase_S8/S53_dom_sf"/>
</dbReference>
<feature type="active site" description="Charge relay system" evidence="7 8">
    <location>
        <position position="373"/>
    </location>
</feature>
<evidence type="ECO:0000256" key="5">
    <source>
        <dbReference type="ARBA" id="ARBA00022825"/>
    </source>
</evidence>
<dbReference type="GO" id="GO:0016020">
    <property type="term" value="C:membrane"/>
    <property type="evidence" value="ECO:0007669"/>
    <property type="project" value="TreeGrafter"/>
</dbReference>
<feature type="region of interest" description="Disordered" evidence="9">
    <location>
        <begin position="459"/>
        <end position="490"/>
    </location>
</feature>